<dbReference type="Pfam" id="PF00893">
    <property type="entry name" value="Multi_Drug_Res"/>
    <property type="match status" value="1"/>
</dbReference>
<evidence type="ECO:0000313" key="4">
    <source>
        <dbReference type="Proteomes" id="UP000477386"/>
    </source>
</evidence>
<protein>
    <submittedName>
        <fullName evidence="3">Uncharacterized protein</fullName>
    </submittedName>
</protein>
<dbReference type="InterPro" id="IPR045324">
    <property type="entry name" value="Small_multidrug_res"/>
</dbReference>
<evidence type="ECO:0000256" key="1">
    <source>
        <dbReference type="RuleBase" id="RU003942"/>
    </source>
</evidence>
<keyword evidence="1 2" id="KW-0812">Transmembrane</keyword>
<dbReference type="GO" id="GO:0005886">
    <property type="term" value="C:plasma membrane"/>
    <property type="evidence" value="ECO:0007669"/>
    <property type="project" value="UniProtKB-SubCell"/>
</dbReference>
<evidence type="ECO:0000256" key="2">
    <source>
        <dbReference type="SAM" id="Phobius"/>
    </source>
</evidence>
<keyword evidence="2" id="KW-0472">Membrane</keyword>
<dbReference type="Gene3D" id="1.10.3730.20">
    <property type="match status" value="1"/>
</dbReference>
<organism evidence="3 4">
    <name type="scientific">Spirosoma agri</name>
    <dbReference type="NCBI Taxonomy" id="1987381"/>
    <lineage>
        <taxon>Bacteria</taxon>
        <taxon>Pseudomonadati</taxon>
        <taxon>Bacteroidota</taxon>
        <taxon>Cytophagia</taxon>
        <taxon>Cytophagales</taxon>
        <taxon>Cytophagaceae</taxon>
        <taxon>Spirosoma</taxon>
    </lineage>
</organism>
<accession>A0A6M0IFQ2</accession>
<dbReference type="SUPFAM" id="SSF103481">
    <property type="entry name" value="Multidrug resistance efflux transporter EmrE"/>
    <property type="match status" value="1"/>
</dbReference>
<comment type="subcellular location">
    <subcellularLocation>
        <location evidence="1">Cell membrane</location>
        <topology evidence="1">Multi-pass membrane protein</topology>
    </subcellularLocation>
</comment>
<keyword evidence="4" id="KW-1185">Reference proteome</keyword>
<feature type="transmembrane region" description="Helical" evidence="2">
    <location>
        <begin position="46"/>
        <end position="67"/>
    </location>
</feature>
<sequence>MQLTALSWLYLVGAAFCQMAWTYSLKYLRVDALKVLNWATFYRLDGGLVSLVPWIVYVVAGIINSVLLAMAMRVISSTTAFAVWMAVTLLFIKTADVYWLKNSWSLSELFFLLLITVGIVGLKLVGPAQ</sequence>
<dbReference type="EMBL" id="JAAGNZ010000001">
    <property type="protein sequence ID" value="NEU66968.1"/>
    <property type="molecule type" value="Genomic_DNA"/>
</dbReference>
<reference evidence="3 4" key="1">
    <citation type="submission" date="2020-02" db="EMBL/GenBank/DDBJ databases">
        <title>Draft genome sequence of two Spirosoma agri KCTC 52727 and Spirosoma terrae KCTC 52035.</title>
        <authorList>
            <person name="Rojas J."/>
            <person name="Ambika Manirajan B."/>
            <person name="Ratering S."/>
            <person name="Suarez C."/>
            <person name="Schnell S."/>
        </authorList>
    </citation>
    <scope>NUCLEOTIDE SEQUENCE [LARGE SCALE GENOMIC DNA]</scope>
    <source>
        <strain evidence="3 4">KCTC 52727</strain>
    </source>
</reference>
<keyword evidence="2" id="KW-1133">Transmembrane helix</keyword>
<comment type="caution">
    <text evidence="3">The sequence shown here is derived from an EMBL/GenBank/DDBJ whole genome shotgun (WGS) entry which is preliminary data.</text>
</comment>
<proteinExistence type="inferred from homology"/>
<evidence type="ECO:0000313" key="3">
    <source>
        <dbReference type="EMBL" id="NEU66968.1"/>
    </source>
</evidence>
<feature type="transmembrane region" description="Helical" evidence="2">
    <location>
        <begin position="74"/>
        <end position="92"/>
    </location>
</feature>
<feature type="transmembrane region" description="Helical" evidence="2">
    <location>
        <begin position="104"/>
        <end position="125"/>
    </location>
</feature>
<dbReference type="AlphaFoldDB" id="A0A6M0IFQ2"/>
<comment type="similarity">
    <text evidence="1">Belongs to the drug/metabolite transporter (DMT) superfamily. Small multidrug resistance (SMR) (TC 2.A.7.1) family.</text>
</comment>
<dbReference type="RefSeq" id="WP_164036419.1">
    <property type="nucleotide sequence ID" value="NZ_JAAGNZ010000001.1"/>
</dbReference>
<dbReference type="GO" id="GO:0022857">
    <property type="term" value="F:transmembrane transporter activity"/>
    <property type="evidence" value="ECO:0007669"/>
    <property type="project" value="InterPro"/>
</dbReference>
<name>A0A6M0IFQ2_9BACT</name>
<dbReference type="Proteomes" id="UP000477386">
    <property type="component" value="Unassembled WGS sequence"/>
</dbReference>
<dbReference type="InterPro" id="IPR037185">
    <property type="entry name" value="EmrE-like"/>
</dbReference>
<gene>
    <name evidence="3" type="ORF">GK091_08765</name>
</gene>